<evidence type="ECO:0000256" key="1">
    <source>
        <dbReference type="ARBA" id="ARBA00004496"/>
    </source>
</evidence>
<protein>
    <submittedName>
        <fullName evidence="8">HBS1-like protein</fullName>
    </submittedName>
</protein>
<evidence type="ECO:0000313" key="8">
    <source>
        <dbReference type="EMBL" id="KAJ7387946.1"/>
    </source>
</evidence>
<dbReference type="Pfam" id="PF08938">
    <property type="entry name" value="HBS1_N"/>
    <property type="match status" value="1"/>
</dbReference>
<evidence type="ECO:0000256" key="3">
    <source>
        <dbReference type="ARBA" id="ARBA00022553"/>
    </source>
</evidence>
<keyword evidence="3" id="KW-0597">Phosphoprotein</keyword>
<feature type="compositionally biased region" description="Acidic residues" evidence="6">
    <location>
        <begin position="24"/>
        <end position="35"/>
    </location>
</feature>
<comment type="subcellular location">
    <subcellularLocation>
        <location evidence="1">Cytoplasm</location>
    </subcellularLocation>
</comment>
<gene>
    <name evidence="8" type="primary">HBS1L_2</name>
    <name evidence="8" type="ORF">OS493_001299</name>
</gene>
<dbReference type="GO" id="GO:0005737">
    <property type="term" value="C:cytoplasm"/>
    <property type="evidence" value="ECO:0007669"/>
    <property type="project" value="UniProtKB-SubCell"/>
</dbReference>
<dbReference type="OrthoDB" id="342024at2759"/>
<organism evidence="8 9">
    <name type="scientific">Desmophyllum pertusum</name>
    <dbReference type="NCBI Taxonomy" id="174260"/>
    <lineage>
        <taxon>Eukaryota</taxon>
        <taxon>Metazoa</taxon>
        <taxon>Cnidaria</taxon>
        <taxon>Anthozoa</taxon>
        <taxon>Hexacorallia</taxon>
        <taxon>Scleractinia</taxon>
        <taxon>Caryophylliina</taxon>
        <taxon>Caryophylliidae</taxon>
        <taxon>Desmophyllum</taxon>
    </lineage>
</organism>
<reference evidence="8" key="1">
    <citation type="submission" date="2023-01" db="EMBL/GenBank/DDBJ databases">
        <title>Genome assembly of the deep-sea coral Lophelia pertusa.</title>
        <authorList>
            <person name="Herrera S."/>
            <person name="Cordes E."/>
        </authorList>
    </citation>
    <scope>NUCLEOTIDE SEQUENCE</scope>
    <source>
        <strain evidence="8">USNM1676648</strain>
        <tissue evidence="8">Polyp</tissue>
    </source>
</reference>
<evidence type="ECO:0000256" key="4">
    <source>
        <dbReference type="ARBA" id="ARBA00022801"/>
    </source>
</evidence>
<name>A0A9W9ZU88_9CNID</name>
<keyword evidence="5" id="KW-0648">Protein biosynthesis</keyword>
<comment type="caution">
    <text evidence="8">The sequence shown here is derived from an EMBL/GenBank/DDBJ whole genome shotgun (WGS) entry which is preliminary data.</text>
</comment>
<dbReference type="InterPro" id="IPR015033">
    <property type="entry name" value="HBS1-like_N"/>
</dbReference>
<dbReference type="GO" id="GO:0006412">
    <property type="term" value="P:translation"/>
    <property type="evidence" value="ECO:0007669"/>
    <property type="project" value="UniProtKB-KW"/>
</dbReference>
<keyword evidence="2" id="KW-0963">Cytoplasm</keyword>
<dbReference type="Proteomes" id="UP001163046">
    <property type="component" value="Unassembled WGS sequence"/>
</dbReference>
<evidence type="ECO:0000256" key="6">
    <source>
        <dbReference type="SAM" id="MobiDB-lite"/>
    </source>
</evidence>
<dbReference type="Gene3D" id="1.10.8.10">
    <property type="entry name" value="DNA helicase RuvA subunit, C-terminal domain"/>
    <property type="match status" value="1"/>
</dbReference>
<dbReference type="InterPro" id="IPR037189">
    <property type="entry name" value="HBS1-like_N_sf"/>
</dbReference>
<dbReference type="GO" id="GO:0016787">
    <property type="term" value="F:hydrolase activity"/>
    <property type="evidence" value="ECO:0007669"/>
    <property type="project" value="UniProtKB-KW"/>
</dbReference>
<evidence type="ECO:0000256" key="5">
    <source>
        <dbReference type="ARBA" id="ARBA00022917"/>
    </source>
</evidence>
<evidence type="ECO:0000313" key="9">
    <source>
        <dbReference type="Proteomes" id="UP001163046"/>
    </source>
</evidence>
<dbReference type="EMBL" id="MU825873">
    <property type="protein sequence ID" value="KAJ7387946.1"/>
    <property type="molecule type" value="Genomic_DNA"/>
</dbReference>
<accession>A0A9W9ZU88</accession>
<proteinExistence type="predicted"/>
<keyword evidence="9" id="KW-1185">Reference proteome</keyword>
<evidence type="ECO:0000256" key="2">
    <source>
        <dbReference type="ARBA" id="ARBA00022490"/>
    </source>
</evidence>
<sequence>MFRRSNSRDPNLSVYMADRFGRVDEEDEEESEEEPLTSSLDYRRPQLDPTSQVKLSSCLDQLHSILGESLHEPTAVTAVIQNNFDTERALDQILSQGNNKGL</sequence>
<evidence type="ECO:0000259" key="7">
    <source>
        <dbReference type="Pfam" id="PF08938"/>
    </source>
</evidence>
<keyword evidence="4" id="KW-0378">Hydrolase</keyword>
<feature type="domain" description="HBS1-like protein N-terminal" evidence="7">
    <location>
        <begin position="24"/>
        <end position="100"/>
    </location>
</feature>
<dbReference type="AlphaFoldDB" id="A0A9W9ZU88"/>
<dbReference type="SUPFAM" id="SSF109732">
    <property type="entry name" value="HBS1-like domain"/>
    <property type="match status" value="1"/>
</dbReference>
<feature type="region of interest" description="Disordered" evidence="6">
    <location>
        <begin position="17"/>
        <end position="45"/>
    </location>
</feature>